<dbReference type="EMBL" id="JAKWBI020000110">
    <property type="protein sequence ID" value="KAJ2902542.1"/>
    <property type="molecule type" value="Genomic_DNA"/>
</dbReference>
<evidence type="ECO:0000313" key="1">
    <source>
        <dbReference type="EMBL" id="KAJ2902542.1"/>
    </source>
</evidence>
<protein>
    <submittedName>
        <fullName evidence="1">Uncharacterized protein</fullName>
    </submittedName>
</protein>
<evidence type="ECO:0000313" key="2">
    <source>
        <dbReference type="Proteomes" id="UP001201980"/>
    </source>
</evidence>
<dbReference type="Proteomes" id="UP001201980">
    <property type="component" value="Unassembled WGS sequence"/>
</dbReference>
<dbReference type="AlphaFoldDB" id="A0AAD5RSJ7"/>
<reference evidence="1" key="1">
    <citation type="submission" date="2022-07" db="EMBL/GenBank/DDBJ databases">
        <title>Draft genome sequence of Zalerion maritima ATCC 34329, a (micro)plastics degrading marine fungus.</title>
        <authorList>
            <person name="Paco A."/>
            <person name="Goncalves M.F.M."/>
            <person name="Rocha-Santos T.A.P."/>
            <person name="Alves A."/>
        </authorList>
    </citation>
    <scope>NUCLEOTIDE SEQUENCE</scope>
    <source>
        <strain evidence="1">ATCC 34329</strain>
    </source>
</reference>
<organism evidence="1 2">
    <name type="scientific">Zalerion maritima</name>
    <dbReference type="NCBI Taxonomy" id="339359"/>
    <lineage>
        <taxon>Eukaryota</taxon>
        <taxon>Fungi</taxon>
        <taxon>Dikarya</taxon>
        <taxon>Ascomycota</taxon>
        <taxon>Pezizomycotina</taxon>
        <taxon>Sordariomycetes</taxon>
        <taxon>Lulworthiomycetidae</taxon>
        <taxon>Lulworthiales</taxon>
        <taxon>Lulworthiaceae</taxon>
        <taxon>Zalerion</taxon>
    </lineage>
</organism>
<name>A0AAD5RSJ7_9PEZI</name>
<proteinExistence type="predicted"/>
<gene>
    <name evidence="1" type="ORF">MKZ38_000507</name>
</gene>
<comment type="caution">
    <text evidence="1">The sequence shown here is derived from an EMBL/GenBank/DDBJ whole genome shotgun (WGS) entry which is preliminary data.</text>
</comment>
<sequence>MSQQLSSRYSGSNSVHTLGQTAVLKDQRIQEYAHIAAFAAPEEEVRMAILNRDIAILQYRYATLQVQMEYPNEDTRADLPVLSVALEGLIDELYWELWDLEDSYLPTTWGGDWASSKL</sequence>
<accession>A0AAD5RSJ7</accession>
<keyword evidence="2" id="KW-1185">Reference proteome</keyword>